<dbReference type="Proteomes" id="UP000239430">
    <property type="component" value="Unassembled WGS sequence"/>
</dbReference>
<dbReference type="Pfam" id="PF01081">
    <property type="entry name" value="Aldolase"/>
    <property type="match status" value="1"/>
</dbReference>
<keyword evidence="4" id="KW-0456">Lyase</keyword>
<gene>
    <name evidence="6" type="primary">kdgA_2</name>
    <name evidence="6" type="ORF">MOST_11980</name>
</gene>
<evidence type="ECO:0000313" key="6">
    <source>
        <dbReference type="EMBL" id="PRR73984.1"/>
    </source>
</evidence>
<dbReference type="CDD" id="cd00452">
    <property type="entry name" value="KDPG_aldolase"/>
    <property type="match status" value="1"/>
</dbReference>
<dbReference type="Gene3D" id="3.20.20.70">
    <property type="entry name" value="Aldolase class I"/>
    <property type="match status" value="1"/>
</dbReference>
<name>A0A9X7J3M8_9FIRM</name>
<evidence type="ECO:0000256" key="1">
    <source>
        <dbReference type="ARBA" id="ARBA00004761"/>
    </source>
</evidence>
<dbReference type="SUPFAM" id="SSF51569">
    <property type="entry name" value="Aldolase"/>
    <property type="match status" value="1"/>
</dbReference>
<dbReference type="InterPro" id="IPR013785">
    <property type="entry name" value="Aldolase_TIM"/>
</dbReference>
<dbReference type="PANTHER" id="PTHR30246:SF1">
    <property type="entry name" value="2-DEHYDRO-3-DEOXY-6-PHOSPHOGALACTONATE ALDOLASE-RELATED"/>
    <property type="match status" value="1"/>
</dbReference>
<dbReference type="NCBIfam" id="TIGR01182">
    <property type="entry name" value="eda"/>
    <property type="match status" value="1"/>
</dbReference>
<dbReference type="PANTHER" id="PTHR30246">
    <property type="entry name" value="2-KETO-3-DEOXY-6-PHOSPHOGLUCONATE ALDOLASE"/>
    <property type="match status" value="1"/>
</dbReference>
<comment type="caution">
    <text evidence="6">The sequence shown here is derived from an EMBL/GenBank/DDBJ whole genome shotgun (WGS) entry which is preliminary data.</text>
</comment>
<sequence length="214" mass="23509">MKNIGKEEITQVILQERLIAILRNIKEEQLLKVMDVFEESGIKVAELTLNDPEAIRLLDMLTKRYSKNMLLGAGTVTSVEAARLSVEAGAKFIVMPTMMPDVIRACKDLKVTVIPGAFSPTEIHQAYRLGADIIKVFPANSLGTSYFREMQGPMPEIPLAAVGGVTLENGRAFLEAGARALGVGSSLTPRDILAKEDWLKLAELAKRFKELVNK</sequence>
<comment type="similarity">
    <text evidence="2">Belongs to the KHG/KDPG aldolase family.</text>
</comment>
<evidence type="ECO:0000256" key="4">
    <source>
        <dbReference type="ARBA" id="ARBA00023239"/>
    </source>
</evidence>
<accession>A0A9X7J3M8</accession>
<dbReference type="RefSeq" id="WP_054935490.1">
    <property type="nucleotide sequence ID" value="NZ_PVXL01000035.1"/>
</dbReference>
<dbReference type="EMBL" id="PVXL01000035">
    <property type="protein sequence ID" value="PRR73984.1"/>
    <property type="molecule type" value="Genomic_DNA"/>
</dbReference>
<comment type="subunit">
    <text evidence="3">Homotrimer.</text>
</comment>
<dbReference type="GO" id="GO:0016829">
    <property type="term" value="F:lyase activity"/>
    <property type="evidence" value="ECO:0007669"/>
    <property type="project" value="UniProtKB-KW"/>
</dbReference>
<protein>
    <submittedName>
        <fullName evidence="6">KHG/KDPG aldolase</fullName>
    </submittedName>
</protein>
<dbReference type="InterPro" id="IPR000887">
    <property type="entry name" value="Aldlse_KDPG_KHG"/>
</dbReference>
<evidence type="ECO:0000313" key="7">
    <source>
        <dbReference type="Proteomes" id="UP000239430"/>
    </source>
</evidence>
<reference evidence="6 7" key="1">
    <citation type="submission" date="2018-03" db="EMBL/GenBank/DDBJ databases">
        <title>Genome sequence of Moorella stamsii DSM 26217.</title>
        <authorList>
            <person name="Poehlein A."/>
            <person name="Daniel R."/>
        </authorList>
    </citation>
    <scope>NUCLEOTIDE SEQUENCE [LARGE SCALE GENOMIC DNA]</scope>
    <source>
        <strain evidence="7">DSM 26217</strain>
    </source>
</reference>
<keyword evidence="5" id="KW-0119">Carbohydrate metabolism</keyword>
<dbReference type="AlphaFoldDB" id="A0A9X7J3M8"/>
<evidence type="ECO:0000256" key="2">
    <source>
        <dbReference type="ARBA" id="ARBA00006906"/>
    </source>
</evidence>
<proteinExistence type="inferred from homology"/>
<keyword evidence="7" id="KW-1185">Reference proteome</keyword>
<evidence type="ECO:0000256" key="5">
    <source>
        <dbReference type="ARBA" id="ARBA00023277"/>
    </source>
</evidence>
<organism evidence="6 7">
    <name type="scientific">Neomoorella stamsii</name>
    <dbReference type="NCBI Taxonomy" id="1266720"/>
    <lineage>
        <taxon>Bacteria</taxon>
        <taxon>Bacillati</taxon>
        <taxon>Bacillota</taxon>
        <taxon>Clostridia</taxon>
        <taxon>Neomoorellales</taxon>
        <taxon>Neomoorellaceae</taxon>
        <taxon>Neomoorella</taxon>
    </lineage>
</organism>
<evidence type="ECO:0000256" key="3">
    <source>
        <dbReference type="ARBA" id="ARBA00011233"/>
    </source>
</evidence>
<comment type="pathway">
    <text evidence="1">Carbohydrate acid metabolism.</text>
</comment>